<dbReference type="Proteomes" id="UP001521222">
    <property type="component" value="Unassembled WGS sequence"/>
</dbReference>
<dbReference type="Pfam" id="PF00248">
    <property type="entry name" value="Aldo_ket_red"/>
    <property type="match status" value="1"/>
</dbReference>
<keyword evidence="3" id="KW-0560">Oxidoreductase</keyword>
<dbReference type="Gene3D" id="3.20.20.100">
    <property type="entry name" value="NADP-dependent oxidoreductase domain"/>
    <property type="match status" value="1"/>
</dbReference>
<comment type="caution">
    <text evidence="5">The sequence shown here is derived from an EMBL/GenBank/DDBJ whole genome shotgun (WGS) entry which is preliminary data.</text>
</comment>
<dbReference type="PANTHER" id="PTHR43827">
    <property type="entry name" value="2,5-DIKETO-D-GLUCONIC ACID REDUCTASE"/>
    <property type="match status" value="1"/>
</dbReference>
<organism evidence="5 6">
    <name type="scientific">Nothophoma quercina</name>
    <dbReference type="NCBI Taxonomy" id="749835"/>
    <lineage>
        <taxon>Eukaryota</taxon>
        <taxon>Fungi</taxon>
        <taxon>Dikarya</taxon>
        <taxon>Ascomycota</taxon>
        <taxon>Pezizomycotina</taxon>
        <taxon>Dothideomycetes</taxon>
        <taxon>Pleosporomycetidae</taxon>
        <taxon>Pleosporales</taxon>
        <taxon>Pleosporineae</taxon>
        <taxon>Didymellaceae</taxon>
        <taxon>Nothophoma</taxon>
    </lineage>
</organism>
<sequence length="303" mass="34219">MASASPFGSHSRLSDEKPAFTYGTAWKKDQTKALVKEALKQGYRRVDTAAQPKHYQEHLVGEALREAYSEGIVSRKDVYVQTKYTTPAGQDLSNMPYDPNAPLEEQVHASVASSLKNFRPRQEYQEDAYLDCLLLHSPLPTIEQTLQAWKILESYVPHKIKALGISNVTLPVLREIYNTSTVKPSVVQNRFYAHTRYDGTLRAFCREHTIAYQSFWTLTGNPKLIKSRPVVELARAAKVSTPVALYALIMDLGVEVLNGTTSAEHMHEDLEGVRQVSEWAQANPQQWAAYSRMFQTLIESPSF</sequence>
<dbReference type="PANTHER" id="PTHR43827:SF3">
    <property type="entry name" value="NADP-DEPENDENT OXIDOREDUCTASE DOMAIN-CONTAINING PROTEIN"/>
    <property type="match status" value="1"/>
</dbReference>
<dbReference type="EMBL" id="JAKIXB020000027">
    <property type="protein sequence ID" value="KAL1596893.1"/>
    <property type="molecule type" value="Genomic_DNA"/>
</dbReference>
<keyword evidence="2" id="KW-0521">NADP</keyword>
<evidence type="ECO:0000313" key="6">
    <source>
        <dbReference type="Proteomes" id="UP001521222"/>
    </source>
</evidence>
<reference evidence="5 6" key="1">
    <citation type="submission" date="2024-02" db="EMBL/GenBank/DDBJ databases">
        <title>De novo assembly and annotation of 12 fungi associated with fruit tree decline syndrome in Ontario, Canada.</title>
        <authorList>
            <person name="Sulman M."/>
            <person name="Ellouze W."/>
            <person name="Ilyukhin E."/>
        </authorList>
    </citation>
    <scope>NUCLEOTIDE SEQUENCE [LARGE SCALE GENOMIC DNA]</scope>
    <source>
        <strain evidence="5 6">M97-236</strain>
    </source>
</reference>
<evidence type="ECO:0000256" key="2">
    <source>
        <dbReference type="ARBA" id="ARBA00022857"/>
    </source>
</evidence>
<proteinExistence type="inferred from homology"/>
<dbReference type="InterPro" id="IPR036812">
    <property type="entry name" value="NAD(P)_OxRdtase_dom_sf"/>
</dbReference>
<evidence type="ECO:0000256" key="1">
    <source>
        <dbReference type="ARBA" id="ARBA00007905"/>
    </source>
</evidence>
<feature type="domain" description="NADP-dependent oxidoreductase" evidence="4">
    <location>
        <begin position="24"/>
        <end position="212"/>
    </location>
</feature>
<dbReference type="InterPro" id="IPR023210">
    <property type="entry name" value="NADP_OxRdtase_dom"/>
</dbReference>
<name>A0ABR3QY05_9PLEO</name>
<protein>
    <recommendedName>
        <fullName evidence="4">NADP-dependent oxidoreductase domain-containing protein</fullName>
    </recommendedName>
</protein>
<dbReference type="InterPro" id="IPR020471">
    <property type="entry name" value="AKR"/>
</dbReference>
<evidence type="ECO:0000259" key="4">
    <source>
        <dbReference type="Pfam" id="PF00248"/>
    </source>
</evidence>
<gene>
    <name evidence="5" type="ORF">SLS59_007634</name>
</gene>
<dbReference type="CDD" id="cd19071">
    <property type="entry name" value="AKR_AKR1-5-like"/>
    <property type="match status" value="1"/>
</dbReference>
<dbReference type="SUPFAM" id="SSF51430">
    <property type="entry name" value="NAD(P)-linked oxidoreductase"/>
    <property type="match status" value="1"/>
</dbReference>
<accession>A0ABR3QY05</accession>
<evidence type="ECO:0000313" key="5">
    <source>
        <dbReference type="EMBL" id="KAL1596893.1"/>
    </source>
</evidence>
<keyword evidence="6" id="KW-1185">Reference proteome</keyword>
<comment type="similarity">
    <text evidence="1">Belongs to the aldo/keto reductase family.</text>
</comment>
<evidence type="ECO:0000256" key="3">
    <source>
        <dbReference type="ARBA" id="ARBA00023002"/>
    </source>
</evidence>